<protein>
    <submittedName>
        <fullName evidence="2">Uncharacterized protein</fullName>
    </submittedName>
</protein>
<sequence>MELSGPIGSAGTFSHTGADVSGNASGETPTTAFGSGTSTAKAGDGANATMDAAAIASAANLRMNKPFQEGMGNLVKA</sequence>
<evidence type="ECO:0000313" key="2">
    <source>
        <dbReference type="EMBL" id="GIJ03975.1"/>
    </source>
</evidence>
<dbReference type="AlphaFoldDB" id="A0A8J4DKE6"/>
<dbReference type="Proteomes" id="UP000652013">
    <property type="component" value="Unassembled WGS sequence"/>
</dbReference>
<organism evidence="2 3">
    <name type="scientific">Spirilliplanes yamanashiensis</name>
    <dbReference type="NCBI Taxonomy" id="42233"/>
    <lineage>
        <taxon>Bacteria</taxon>
        <taxon>Bacillati</taxon>
        <taxon>Actinomycetota</taxon>
        <taxon>Actinomycetes</taxon>
        <taxon>Micromonosporales</taxon>
        <taxon>Micromonosporaceae</taxon>
        <taxon>Spirilliplanes</taxon>
    </lineage>
</organism>
<proteinExistence type="predicted"/>
<keyword evidence="3" id="KW-1185">Reference proteome</keyword>
<evidence type="ECO:0000256" key="1">
    <source>
        <dbReference type="SAM" id="MobiDB-lite"/>
    </source>
</evidence>
<feature type="compositionally biased region" description="Polar residues" evidence="1">
    <location>
        <begin position="22"/>
        <end position="40"/>
    </location>
</feature>
<feature type="region of interest" description="Disordered" evidence="1">
    <location>
        <begin position="1"/>
        <end position="45"/>
    </location>
</feature>
<evidence type="ECO:0000313" key="3">
    <source>
        <dbReference type="Proteomes" id="UP000652013"/>
    </source>
</evidence>
<comment type="caution">
    <text evidence="2">The sequence shown here is derived from an EMBL/GenBank/DDBJ whole genome shotgun (WGS) entry which is preliminary data.</text>
</comment>
<gene>
    <name evidence="2" type="ORF">Sya03_33270</name>
</gene>
<reference evidence="2" key="1">
    <citation type="submission" date="2021-01" db="EMBL/GenBank/DDBJ databases">
        <title>Whole genome shotgun sequence of Spirilliplanes yamanashiensis NBRC 15828.</title>
        <authorList>
            <person name="Komaki H."/>
            <person name="Tamura T."/>
        </authorList>
    </citation>
    <scope>NUCLEOTIDE SEQUENCE</scope>
    <source>
        <strain evidence="2">NBRC 15828</strain>
    </source>
</reference>
<accession>A0A8J4DKE6</accession>
<name>A0A8J4DKE6_9ACTN</name>
<dbReference type="EMBL" id="BOOY01000025">
    <property type="protein sequence ID" value="GIJ03975.1"/>
    <property type="molecule type" value="Genomic_DNA"/>
</dbReference>